<dbReference type="Gene3D" id="3.40.960.10">
    <property type="entry name" value="VSR Endonuclease"/>
    <property type="match status" value="1"/>
</dbReference>
<dbReference type="Pfam" id="PF03175">
    <property type="entry name" value="DNA_pol_B_2"/>
    <property type="match status" value="3"/>
</dbReference>
<dbReference type="GO" id="GO:0003887">
    <property type="term" value="F:DNA-directed DNA polymerase activity"/>
    <property type="evidence" value="ECO:0007669"/>
    <property type="project" value="UniProtKB-KW"/>
</dbReference>
<evidence type="ECO:0000256" key="4">
    <source>
        <dbReference type="ARBA" id="ARBA00022695"/>
    </source>
</evidence>
<dbReference type="SUPFAM" id="SSF56672">
    <property type="entry name" value="DNA/RNA polymerases"/>
    <property type="match status" value="1"/>
</dbReference>
<dbReference type="OrthoDB" id="6513969at2759"/>
<dbReference type="GO" id="GO:0003677">
    <property type="term" value="F:DNA binding"/>
    <property type="evidence" value="ECO:0007669"/>
    <property type="project" value="UniProtKB-KW"/>
</dbReference>
<dbReference type="PANTHER" id="PTHR33568">
    <property type="entry name" value="DNA POLYMERASE"/>
    <property type="match status" value="1"/>
</dbReference>
<evidence type="ECO:0000259" key="9">
    <source>
        <dbReference type="Pfam" id="PF03175"/>
    </source>
</evidence>
<accession>A0A4Y2R0E3</accession>
<organism evidence="10 11">
    <name type="scientific">Araneus ventricosus</name>
    <name type="common">Orbweaver spider</name>
    <name type="synonym">Epeira ventricosa</name>
    <dbReference type="NCBI Taxonomy" id="182803"/>
    <lineage>
        <taxon>Eukaryota</taxon>
        <taxon>Metazoa</taxon>
        <taxon>Ecdysozoa</taxon>
        <taxon>Arthropoda</taxon>
        <taxon>Chelicerata</taxon>
        <taxon>Arachnida</taxon>
        <taxon>Araneae</taxon>
        <taxon>Araneomorphae</taxon>
        <taxon>Entelegynae</taxon>
        <taxon>Araneoidea</taxon>
        <taxon>Araneidae</taxon>
        <taxon>Araneus</taxon>
    </lineage>
</organism>
<keyword evidence="5" id="KW-0235">DNA replication</keyword>
<dbReference type="InterPro" id="IPR012337">
    <property type="entry name" value="RNaseH-like_sf"/>
</dbReference>
<dbReference type="EMBL" id="BGPR01015395">
    <property type="protein sequence ID" value="GBN69058.1"/>
    <property type="molecule type" value="Genomic_DNA"/>
</dbReference>
<dbReference type="AlphaFoldDB" id="A0A4Y2R0E3"/>
<keyword evidence="4" id="KW-0548">Nucleotidyltransferase</keyword>
<evidence type="ECO:0000256" key="6">
    <source>
        <dbReference type="ARBA" id="ARBA00022932"/>
    </source>
</evidence>
<dbReference type="Proteomes" id="UP000499080">
    <property type="component" value="Unassembled WGS sequence"/>
</dbReference>
<name>A0A4Y2R0E3_ARAVE</name>
<comment type="catalytic activity">
    <reaction evidence="8">
        <text>DNA(n) + a 2'-deoxyribonucleoside 5'-triphosphate = DNA(n+1) + diphosphate</text>
        <dbReference type="Rhea" id="RHEA:22508"/>
        <dbReference type="Rhea" id="RHEA-COMP:17339"/>
        <dbReference type="Rhea" id="RHEA-COMP:17340"/>
        <dbReference type="ChEBI" id="CHEBI:33019"/>
        <dbReference type="ChEBI" id="CHEBI:61560"/>
        <dbReference type="ChEBI" id="CHEBI:173112"/>
        <dbReference type="EC" id="2.7.7.7"/>
    </reaction>
</comment>
<evidence type="ECO:0000313" key="10">
    <source>
        <dbReference type="EMBL" id="GBN69058.1"/>
    </source>
</evidence>
<reference evidence="10 11" key="1">
    <citation type="journal article" date="2019" name="Sci. Rep.">
        <title>Orb-weaving spider Araneus ventricosus genome elucidates the spidroin gene catalogue.</title>
        <authorList>
            <person name="Kono N."/>
            <person name="Nakamura H."/>
            <person name="Ohtoshi R."/>
            <person name="Moran D.A.P."/>
            <person name="Shinohara A."/>
            <person name="Yoshida Y."/>
            <person name="Fujiwara M."/>
            <person name="Mori M."/>
            <person name="Tomita M."/>
            <person name="Arakawa K."/>
        </authorList>
    </citation>
    <scope>NUCLEOTIDE SEQUENCE [LARGE SCALE GENOMIC DNA]</scope>
</reference>
<dbReference type="PANTHER" id="PTHR33568:SF3">
    <property type="entry name" value="DNA-DIRECTED DNA POLYMERASE"/>
    <property type="match status" value="1"/>
</dbReference>
<dbReference type="InterPro" id="IPR004868">
    <property type="entry name" value="DNA-dir_DNA_pol_B_mt/vir"/>
</dbReference>
<dbReference type="InterPro" id="IPR036397">
    <property type="entry name" value="RNaseH_sf"/>
</dbReference>
<dbReference type="InterPro" id="IPR043502">
    <property type="entry name" value="DNA/RNA_pol_sf"/>
</dbReference>
<sequence length="937" mass="108690">MSGFLGKQFYCSHCDKGYEHYWEHHCEKRCNECYIENCIGNNPRSCSNCYRTFKSEDCFNRHLTITGRKQVSVCQQLFQCKNCHQIIKRKSRSPEEHICGESKCVSCKQFVCMNRHLCFLEQKKPKPSSEKLIFFDFEAMQETGEHIVNFAVLQYYDGQEVVIEGVDVIKKFCDFLFSKCHEGFTAIAHNLKGYDGQFILAHLLSQGIKPHVITNGSMLMSMEIVSHKIRLIDSLNFLPMPLSKFPKTFGLEELTKGYFPHLFNTADNQAYLGALPDVDNYAPNFVNPQDREKFLKWYELRKKNPFDFRKELYEYCKSDVDILRRCCLQFRSEFMTINGVDPFSYTTIASACMAVYRSNHIPQEQIPMVPVRGYVTKVNFSKEAVEWLMYLENTMGIEICHALNGRGERNIGDAYVDGFCEESNTVFQFYGCFFHGCDICFDRDDINPVSKIPMWALLKKTKERASKIRSLGFNLKEIWEHEYHRMKERDASIRDFCSKLDIVERLDPRDAFYGGRTNATKLFYEGEAKYIDFTSLYPFVNKYSPYPVGHPEVITSDFSQYFGIVKCSILPPRGLYHPVLPYRSHGKLTFPLCSTCVETQSNICEHDDADRLLKGTWVTIEVQKALEVGYKLIKMYEVHHFKEQSTSLFKSYINTFLKTKQEASGWPEKCETAVERALYIKNYEEHEGVVLDPDQIEKNPGRRQVSKLCLNSFWGRWGMKENKIQTTFVSSLPEFNAILTNTTKEVSDIYFPNDSIAVLKWKMKEEFSPQSDQTNIYLAAFTTSHARLKLYNELEKLGESVLYYDTDSVIYASNGKNDPKLGDYLGDFTDELEGDTIVKFVSGGAKNYAYVTKAGKSVCKIRGFSLNYENSLKLNFDSVLKLVRSFDDERITVRNPRKITRDVKAGKIINKIEEKKYRKVYDKRVILDDLNTLPYGY</sequence>
<proteinExistence type="inferred from homology"/>
<keyword evidence="6" id="KW-0239">DNA-directed DNA polymerase</keyword>
<dbReference type="EC" id="2.7.7.7" evidence="2"/>
<dbReference type="GO" id="GO:0000166">
    <property type="term" value="F:nucleotide binding"/>
    <property type="evidence" value="ECO:0007669"/>
    <property type="project" value="InterPro"/>
</dbReference>
<feature type="domain" description="DNA-directed DNA polymerase family B mitochondria/virus" evidence="9">
    <location>
        <begin position="697"/>
        <end position="793"/>
    </location>
</feature>
<evidence type="ECO:0000256" key="1">
    <source>
        <dbReference type="ARBA" id="ARBA00005755"/>
    </source>
</evidence>
<feature type="domain" description="DNA-directed DNA polymerase family B mitochondria/virus" evidence="9">
    <location>
        <begin position="185"/>
        <end position="373"/>
    </location>
</feature>
<evidence type="ECO:0000313" key="11">
    <source>
        <dbReference type="Proteomes" id="UP000499080"/>
    </source>
</evidence>
<feature type="domain" description="DNA-directed DNA polymerase family B mitochondria/virus" evidence="9">
    <location>
        <begin position="509"/>
        <end position="665"/>
    </location>
</feature>
<keyword evidence="7" id="KW-0238">DNA-binding</keyword>
<dbReference type="Gene3D" id="3.30.420.10">
    <property type="entry name" value="Ribonuclease H-like superfamily/Ribonuclease H"/>
    <property type="match status" value="1"/>
</dbReference>
<evidence type="ECO:0000256" key="3">
    <source>
        <dbReference type="ARBA" id="ARBA00022679"/>
    </source>
</evidence>
<gene>
    <name evidence="10" type="ORF">AVEN_27211_1</name>
</gene>
<dbReference type="GO" id="GO:0006260">
    <property type="term" value="P:DNA replication"/>
    <property type="evidence" value="ECO:0007669"/>
    <property type="project" value="UniProtKB-KW"/>
</dbReference>
<comment type="caution">
    <text evidence="10">The sequence shown here is derived from an EMBL/GenBank/DDBJ whole genome shotgun (WGS) entry which is preliminary data.</text>
</comment>
<dbReference type="GO" id="GO:0042575">
    <property type="term" value="C:DNA polymerase complex"/>
    <property type="evidence" value="ECO:0007669"/>
    <property type="project" value="UniProtKB-ARBA"/>
</dbReference>
<evidence type="ECO:0000256" key="7">
    <source>
        <dbReference type="ARBA" id="ARBA00023125"/>
    </source>
</evidence>
<evidence type="ECO:0000256" key="5">
    <source>
        <dbReference type="ARBA" id="ARBA00022705"/>
    </source>
</evidence>
<dbReference type="InterPro" id="IPR023211">
    <property type="entry name" value="DNA_pol_palm_dom_sf"/>
</dbReference>
<protein>
    <recommendedName>
        <fullName evidence="2">DNA-directed DNA polymerase</fullName>
        <ecNumber evidence="2">2.7.7.7</ecNumber>
    </recommendedName>
</protein>
<evidence type="ECO:0000256" key="2">
    <source>
        <dbReference type="ARBA" id="ARBA00012417"/>
    </source>
</evidence>
<dbReference type="SUPFAM" id="SSF53098">
    <property type="entry name" value="Ribonuclease H-like"/>
    <property type="match status" value="1"/>
</dbReference>
<comment type="similarity">
    <text evidence="1">Belongs to the DNA polymerase type-B family.</text>
</comment>
<keyword evidence="11" id="KW-1185">Reference proteome</keyword>
<dbReference type="Gene3D" id="3.90.1600.10">
    <property type="entry name" value="Palm domain of DNA polymerase"/>
    <property type="match status" value="1"/>
</dbReference>
<evidence type="ECO:0000256" key="8">
    <source>
        <dbReference type="ARBA" id="ARBA00049244"/>
    </source>
</evidence>
<keyword evidence="3" id="KW-0808">Transferase</keyword>